<gene>
    <name evidence="8" type="ORF">BP5553_06667</name>
</gene>
<dbReference type="RefSeq" id="XP_031868711.1">
    <property type="nucleotide sequence ID" value="XM_032015290.1"/>
</dbReference>
<dbReference type="STRING" id="2656787.A0A370TKK8"/>
<feature type="compositionally biased region" description="Basic and acidic residues" evidence="6">
    <location>
        <begin position="171"/>
        <end position="204"/>
    </location>
</feature>
<dbReference type="GO" id="GO:0005789">
    <property type="term" value="C:endoplasmic reticulum membrane"/>
    <property type="evidence" value="ECO:0007669"/>
    <property type="project" value="UniProtKB-SubCell"/>
</dbReference>
<comment type="caution">
    <text evidence="8">The sequence shown here is derived from an EMBL/GenBank/DDBJ whole genome shotgun (WGS) entry which is preliminary data.</text>
</comment>
<evidence type="ECO:0000259" key="7">
    <source>
        <dbReference type="PROSITE" id="PS50033"/>
    </source>
</evidence>
<dbReference type="SUPFAM" id="SSF52833">
    <property type="entry name" value="Thioredoxin-like"/>
    <property type="match status" value="1"/>
</dbReference>
<feature type="domain" description="UBX" evidence="7">
    <location>
        <begin position="284"/>
        <end position="365"/>
    </location>
</feature>
<dbReference type="PANTHER" id="PTHR46424">
    <property type="entry name" value="UBX DOMAIN-CONTAINING PROTEIN 4"/>
    <property type="match status" value="1"/>
</dbReference>
<accession>A0A370TKK8</accession>
<evidence type="ECO:0000313" key="9">
    <source>
        <dbReference type="Proteomes" id="UP000254866"/>
    </source>
</evidence>
<evidence type="ECO:0000256" key="2">
    <source>
        <dbReference type="ARBA" id="ARBA00023230"/>
    </source>
</evidence>
<dbReference type="Pfam" id="PF23187">
    <property type="entry name" value="UBX7_N"/>
    <property type="match status" value="1"/>
</dbReference>
<dbReference type="PROSITE" id="PS50033">
    <property type="entry name" value="UBX"/>
    <property type="match status" value="1"/>
</dbReference>
<comment type="subcellular location">
    <subcellularLocation>
        <location evidence="1">Endoplasmic reticulum membrane</location>
        <topology evidence="1">Peripheral membrane protein</topology>
    </subcellularLocation>
</comment>
<comment type="function">
    <text evidence="5">Involved in endoplasmic reticulum-associated protein degradation (ERAD). Acts as a platform to recruit both UBQLN1 and VCP to the ER during ERAD.</text>
</comment>
<keyword evidence="2" id="KW-0834">Unfolded protein response</keyword>
<evidence type="ECO:0000256" key="5">
    <source>
        <dbReference type="ARBA" id="ARBA00046062"/>
    </source>
</evidence>
<evidence type="ECO:0000256" key="3">
    <source>
        <dbReference type="ARBA" id="ARBA00038812"/>
    </source>
</evidence>
<feature type="region of interest" description="Disordered" evidence="6">
    <location>
        <begin position="249"/>
        <end position="285"/>
    </location>
</feature>
<dbReference type="Gene3D" id="3.10.20.90">
    <property type="entry name" value="Phosphatidylinositol 3-kinase Catalytic Subunit, Chain A, domain 1"/>
    <property type="match status" value="1"/>
</dbReference>
<comment type="subunit">
    <text evidence="3">Directly interacts with VCP. Interacts with UBQLN1. Forms a complex with VCP and UBQLN1.</text>
</comment>
<name>A0A370TKK8_9HELO</name>
<dbReference type="InterPro" id="IPR001012">
    <property type="entry name" value="UBX_dom"/>
</dbReference>
<dbReference type="InterPro" id="IPR036249">
    <property type="entry name" value="Thioredoxin-like_sf"/>
</dbReference>
<feature type="region of interest" description="Disordered" evidence="6">
    <location>
        <begin position="145"/>
        <end position="215"/>
    </location>
</feature>
<dbReference type="Pfam" id="PF00789">
    <property type="entry name" value="UBX"/>
    <property type="match status" value="1"/>
</dbReference>
<dbReference type="Gene3D" id="3.40.30.10">
    <property type="entry name" value="Glutaredoxin"/>
    <property type="match status" value="1"/>
</dbReference>
<organism evidence="8 9">
    <name type="scientific">Venustampulla echinocandica</name>
    <dbReference type="NCBI Taxonomy" id="2656787"/>
    <lineage>
        <taxon>Eukaryota</taxon>
        <taxon>Fungi</taxon>
        <taxon>Dikarya</taxon>
        <taxon>Ascomycota</taxon>
        <taxon>Pezizomycotina</taxon>
        <taxon>Leotiomycetes</taxon>
        <taxon>Helotiales</taxon>
        <taxon>Pleuroascaceae</taxon>
        <taxon>Venustampulla</taxon>
    </lineage>
</organism>
<feature type="compositionally biased region" description="Polar residues" evidence="6">
    <location>
        <begin position="417"/>
        <end position="436"/>
    </location>
</feature>
<feature type="compositionally biased region" description="Basic and acidic residues" evidence="6">
    <location>
        <begin position="249"/>
        <end position="269"/>
    </location>
</feature>
<dbReference type="GO" id="GO:0036503">
    <property type="term" value="P:ERAD pathway"/>
    <property type="evidence" value="ECO:0007669"/>
    <property type="project" value="TreeGrafter"/>
</dbReference>
<dbReference type="PANTHER" id="PTHR46424:SF1">
    <property type="entry name" value="UBX DOMAIN-CONTAINING PROTEIN 4"/>
    <property type="match status" value="1"/>
</dbReference>
<proteinExistence type="predicted"/>
<evidence type="ECO:0000256" key="6">
    <source>
        <dbReference type="SAM" id="MobiDB-lite"/>
    </source>
</evidence>
<evidence type="ECO:0000256" key="4">
    <source>
        <dbReference type="ARBA" id="ARBA00041575"/>
    </source>
</evidence>
<evidence type="ECO:0000256" key="1">
    <source>
        <dbReference type="ARBA" id="ARBA00004406"/>
    </source>
</evidence>
<dbReference type="GO" id="GO:0006986">
    <property type="term" value="P:response to unfolded protein"/>
    <property type="evidence" value="ECO:0007669"/>
    <property type="project" value="UniProtKB-KW"/>
</dbReference>
<dbReference type="InterPro" id="IPR029071">
    <property type="entry name" value="Ubiquitin-like_domsf"/>
</dbReference>
<feature type="region of interest" description="Disordered" evidence="6">
    <location>
        <begin position="417"/>
        <end position="468"/>
    </location>
</feature>
<feature type="compositionally biased region" description="Low complexity" evidence="6">
    <location>
        <begin position="270"/>
        <end position="284"/>
    </location>
</feature>
<reference evidence="8 9" key="1">
    <citation type="journal article" date="2018" name="IMA Fungus">
        <title>IMA Genome-F 9: Draft genome sequence of Annulohypoxylon stygium, Aspergillus mulundensis, Berkeleyomyces basicola (syn. Thielaviopsis basicola), Ceratocystis smalleyi, two Cercospora beticola strains, Coleophoma cylindrospora, Fusarium fracticaudum, Phialophora cf. hyalina, and Morchella septimelata.</title>
        <authorList>
            <person name="Wingfield B.D."/>
            <person name="Bills G.F."/>
            <person name="Dong Y."/>
            <person name="Huang W."/>
            <person name="Nel W.J."/>
            <person name="Swalarsk-Parry B.S."/>
            <person name="Vaghefi N."/>
            <person name="Wilken P.M."/>
            <person name="An Z."/>
            <person name="de Beer Z.W."/>
            <person name="De Vos L."/>
            <person name="Chen L."/>
            <person name="Duong T.A."/>
            <person name="Gao Y."/>
            <person name="Hammerbacher A."/>
            <person name="Kikkert J.R."/>
            <person name="Li Y."/>
            <person name="Li H."/>
            <person name="Li K."/>
            <person name="Li Q."/>
            <person name="Liu X."/>
            <person name="Ma X."/>
            <person name="Naidoo K."/>
            <person name="Pethybridge S.J."/>
            <person name="Sun J."/>
            <person name="Steenkamp E.T."/>
            <person name="van der Nest M.A."/>
            <person name="van Wyk S."/>
            <person name="Wingfield M.J."/>
            <person name="Xiong C."/>
            <person name="Yue Q."/>
            <person name="Zhang X."/>
        </authorList>
    </citation>
    <scope>NUCLEOTIDE SEQUENCE [LARGE SCALE GENOMIC DNA]</scope>
    <source>
        <strain evidence="8 9">BP 5553</strain>
    </source>
</reference>
<dbReference type="EMBL" id="NPIC01000005">
    <property type="protein sequence ID" value="RDL36055.1"/>
    <property type="molecule type" value="Genomic_DNA"/>
</dbReference>
<protein>
    <recommendedName>
        <fullName evidence="4">UBX domain-containing protein 2</fullName>
    </recommendedName>
</protein>
<evidence type="ECO:0000313" key="8">
    <source>
        <dbReference type="EMBL" id="RDL36055.1"/>
    </source>
</evidence>
<sequence>MFYQGDLQSGISKAVQESKLVACFVTDNGEESQLWEQEFLGDPTVNTLLADQTVILRLGATSQEAAYLAEIYPLPKTPTLVVIKNGELKEYITSGTPKDVFLRRISLLLQPGNPDTPMASATTNITENSAPAAPIAQQPFLSQTARISSSTTQARDDTSSVDPRPRVGANHLDDAARTESKKKEQNAKDDDKHTSETDAGREPSTEANPQGPQKAADMKYALLQKKRQQEARDERARILKRVEDDKIARRTREAKRKADATRSKEESESKATTTTSSSSKRPSTQYSECALQIRLFDGATIRSRFPSGASLKAEIRPWIDENQEGDTPYTFKQVLTPLPNKDISISEEEQSLQSLGLSPSATLILIPVSGHVPAYGGGNATGFLYGAASAGYGLIASIISPITSFLGSFFWGGTTGSAQETTADGPSPATSSSRINVRTLGDQRAGQDDQQFYNGNAVGNELEFPPEQ</sequence>
<dbReference type="OrthoDB" id="2445133at2759"/>
<dbReference type="SUPFAM" id="SSF54236">
    <property type="entry name" value="Ubiquitin-like"/>
    <property type="match status" value="1"/>
</dbReference>
<dbReference type="SMART" id="SM00166">
    <property type="entry name" value="UBX"/>
    <property type="match status" value="1"/>
</dbReference>
<keyword evidence="9" id="KW-1185">Reference proteome</keyword>
<dbReference type="GeneID" id="43599516"/>
<dbReference type="AlphaFoldDB" id="A0A370TKK8"/>
<dbReference type="Proteomes" id="UP000254866">
    <property type="component" value="Unassembled WGS sequence"/>
</dbReference>